<evidence type="ECO:0000313" key="3">
    <source>
        <dbReference type="EMBL" id="MFD1130668.1"/>
    </source>
</evidence>
<dbReference type="RefSeq" id="WP_090727229.1">
    <property type="nucleotide sequence ID" value="NZ_JBHTKX010000004.1"/>
</dbReference>
<keyword evidence="1" id="KW-0732">Signal</keyword>
<evidence type="ECO:0000256" key="1">
    <source>
        <dbReference type="SAM" id="SignalP"/>
    </source>
</evidence>
<keyword evidence="4" id="KW-1185">Reference proteome</keyword>
<dbReference type="EMBL" id="JBHTKX010000004">
    <property type="protein sequence ID" value="MFD1130668.1"/>
    <property type="molecule type" value="Genomic_DNA"/>
</dbReference>
<name>A0ABW3PVG3_9BACL</name>
<reference evidence="4" key="1">
    <citation type="journal article" date="2019" name="Int. J. Syst. Evol. Microbiol.">
        <title>The Global Catalogue of Microorganisms (GCM) 10K type strain sequencing project: providing services to taxonomists for standard genome sequencing and annotation.</title>
        <authorList>
            <consortium name="The Broad Institute Genomics Platform"/>
            <consortium name="The Broad Institute Genome Sequencing Center for Infectious Disease"/>
            <person name="Wu L."/>
            <person name="Ma J."/>
        </authorList>
    </citation>
    <scope>NUCLEOTIDE SEQUENCE [LARGE SCALE GENOMIC DNA]</scope>
    <source>
        <strain evidence="4">CCUG 53519</strain>
    </source>
</reference>
<feature type="signal peptide" evidence="1">
    <location>
        <begin position="1"/>
        <end position="21"/>
    </location>
</feature>
<dbReference type="Proteomes" id="UP001597169">
    <property type="component" value="Unassembled WGS sequence"/>
</dbReference>
<comment type="caution">
    <text evidence="3">The sequence shown here is derived from an EMBL/GenBank/DDBJ whole genome shotgun (WGS) entry which is preliminary data.</text>
</comment>
<feature type="chain" id="PRO_5047069313" evidence="1">
    <location>
        <begin position="22"/>
        <end position="189"/>
    </location>
</feature>
<feature type="domain" description="WxL" evidence="2">
    <location>
        <begin position="47"/>
        <end position="185"/>
    </location>
</feature>
<gene>
    <name evidence="3" type="ORF">ACFQ3J_21225</name>
</gene>
<evidence type="ECO:0000313" key="4">
    <source>
        <dbReference type="Proteomes" id="UP001597169"/>
    </source>
</evidence>
<organism evidence="3 4">
    <name type="scientific">Paenibacillus provencensis</name>
    <dbReference type="NCBI Taxonomy" id="441151"/>
    <lineage>
        <taxon>Bacteria</taxon>
        <taxon>Bacillati</taxon>
        <taxon>Bacillota</taxon>
        <taxon>Bacilli</taxon>
        <taxon>Bacillales</taxon>
        <taxon>Paenibacillaceae</taxon>
        <taxon>Paenibacillus</taxon>
    </lineage>
</organism>
<sequence>MKKVLASMLVMVLALPLAASAQEIEKEIAVTGGSLQFIQSRLSFNNITLSSRDNLKSQAVSTLRAIDDRGNGAGWAYSVAATDFITTMDGQEFKLPASIVQFTTTLKNTISGVPIDFTQGGEIAENKVLSSVPSTIVSADVGKGQGAYDFEVNYTLSLPKTMTSSAGAEIGVIAGTYRSVFTYTATSGI</sequence>
<dbReference type="InterPro" id="IPR027994">
    <property type="entry name" value="WxL_dom"/>
</dbReference>
<evidence type="ECO:0000259" key="2">
    <source>
        <dbReference type="Pfam" id="PF13731"/>
    </source>
</evidence>
<proteinExistence type="predicted"/>
<dbReference type="Pfam" id="PF13731">
    <property type="entry name" value="WxL"/>
    <property type="match status" value="1"/>
</dbReference>
<protein>
    <submittedName>
        <fullName evidence="3">WxL domain-containing protein</fullName>
    </submittedName>
</protein>
<accession>A0ABW3PVG3</accession>